<name>A0A1T5IUH0_9FIRM</name>
<dbReference type="Proteomes" id="UP000190285">
    <property type="component" value="Unassembled WGS sequence"/>
</dbReference>
<dbReference type="AlphaFoldDB" id="A0A1T5IUH0"/>
<proteinExistence type="predicted"/>
<protein>
    <submittedName>
        <fullName evidence="1">Uncharacterized protein</fullName>
    </submittedName>
</protein>
<dbReference type="EMBL" id="FUZT01000001">
    <property type="protein sequence ID" value="SKC42827.1"/>
    <property type="molecule type" value="Genomic_DNA"/>
</dbReference>
<dbReference type="RefSeq" id="WP_079489438.1">
    <property type="nucleotide sequence ID" value="NZ_FUZT01000001.1"/>
</dbReference>
<accession>A0A1T5IUH0</accession>
<gene>
    <name evidence="1" type="ORF">SAMN02194393_00763</name>
</gene>
<evidence type="ECO:0000313" key="1">
    <source>
        <dbReference type="EMBL" id="SKC42827.1"/>
    </source>
</evidence>
<reference evidence="1 2" key="1">
    <citation type="submission" date="2017-02" db="EMBL/GenBank/DDBJ databases">
        <authorList>
            <person name="Peterson S.W."/>
        </authorList>
    </citation>
    <scope>NUCLEOTIDE SEQUENCE [LARGE SCALE GENOMIC DNA]</scope>
    <source>
        <strain evidence="1 2">M1</strain>
    </source>
</reference>
<organism evidence="1 2">
    <name type="scientific">Maledivibacter halophilus</name>
    <dbReference type="NCBI Taxonomy" id="36842"/>
    <lineage>
        <taxon>Bacteria</taxon>
        <taxon>Bacillati</taxon>
        <taxon>Bacillota</taxon>
        <taxon>Clostridia</taxon>
        <taxon>Peptostreptococcales</taxon>
        <taxon>Caminicellaceae</taxon>
        <taxon>Maledivibacter</taxon>
    </lineage>
</organism>
<evidence type="ECO:0000313" key="2">
    <source>
        <dbReference type="Proteomes" id="UP000190285"/>
    </source>
</evidence>
<sequence>MEVILHVPNPEYASQLLTEQIFYNVRNKIDEYAKKNNLSNNHKRIIYEQLIEELDKIRD</sequence>
<keyword evidence="2" id="KW-1185">Reference proteome</keyword>
<dbReference type="OrthoDB" id="1957296at2"/>